<proteinExistence type="predicted"/>
<dbReference type="InterPro" id="IPR021737">
    <property type="entry name" value="Phage_phiKZ_Orf197"/>
</dbReference>
<keyword evidence="1" id="KW-1133">Transmembrane helix</keyword>
<dbReference type="OrthoDB" id="8536716at2"/>
<feature type="transmembrane region" description="Helical" evidence="1">
    <location>
        <begin position="174"/>
        <end position="199"/>
    </location>
</feature>
<dbReference type="Proteomes" id="UP000289775">
    <property type="component" value="Unassembled WGS sequence"/>
</dbReference>
<organism evidence="2 3">
    <name type="scientific">Flavobacterium beibuense</name>
    <dbReference type="NCBI Taxonomy" id="657326"/>
    <lineage>
        <taxon>Bacteria</taxon>
        <taxon>Pseudomonadati</taxon>
        <taxon>Bacteroidota</taxon>
        <taxon>Flavobacteriia</taxon>
        <taxon>Flavobacteriales</taxon>
        <taxon>Flavobacteriaceae</taxon>
        <taxon>Flavobacterium</taxon>
    </lineage>
</organism>
<dbReference type="EMBL" id="JUIW01000003">
    <property type="protein sequence ID" value="RYJ44518.1"/>
    <property type="molecule type" value="Genomic_DNA"/>
</dbReference>
<feature type="transmembrane region" description="Helical" evidence="1">
    <location>
        <begin position="101"/>
        <end position="121"/>
    </location>
</feature>
<evidence type="ECO:0000313" key="2">
    <source>
        <dbReference type="EMBL" id="RYJ44518.1"/>
    </source>
</evidence>
<name>A0A444WF88_9FLAO</name>
<keyword evidence="1" id="KW-0472">Membrane</keyword>
<dbReference type="Pfam" id="PF11750">
    <property type="entry name" value="DUF3307"/>
    <property type="match status" value="1"/>
</dbReference>
<keyword evidence="3" id="KW-1185">Reference proteome</keyword>
<keyword evidence="1" id="KW-0812">Transmembrane</keyword>
<comment type="caution">
    <text evidence="2">The sequence shown here is derived from an EMBL/GenBank/DDBJ whole genome shotgun (WGS) entry which is preliminary data.</text>
</comment>
<feature type="transmembrane region" description="Helical" evidence="1">
    <location>
        <begin position="50"/>
        <end position="75"/>
    </location>
</feature>
<feature type="transmembrane region" description="Helical" evidence="1">
    <location>
        <begin position="219"/>
        <end position="242"/>
    </location>
</feature>
<sequence length="245" mass="28057">MIETSLFTAEQGNLLIRLLMAHLLADFVFQSKKMVENKQWFSKYMLFHIGIVYITSAVLSGWWILSGLIAVLHYITDGVKITLKNKGKIKDSYLFIADQKIHFFVILIIWAAYFSLFRNLYQLVLIPFTDYKWSLVLLGYLFMTSPLGFLIGIATRKLQQLGDNPEGKSDRNGFWIGVSERVIIFTFMLLEEYGAIGFLIAGKSIIRFSTKNEDKKSEYVLLGTMLSYGVAIVAGIVIRWMLMFG</sequence>
<dbReference type="AlphaFoldDB" id="A0A444WF88"/>
<reference evidence="2 3" key="1">
    <citation type="submission" date="2014-12" db="EMBL/GenBank/DDBJ databases">
        <title>Genome sequence of Flavobacterium beibuense RSKm HC5.</title>
        <authorList>
            <person name="Kim J.F."/>
            <person name="Song J.Y."/>
            <person name="Kwak M.-J."/>
            <person name="Lee S.-W."/>
        </authorList>
    </citation>
    <scope>NUCLEOTIDE SEQUENCE [LARGE SCALE GENOMIC DNA]</scope>
    <source>
        <strain evidence="2 3">RSKm HC5</strain>
    </source>
</reference>
<dbReference type="RefSeq" id="WP_129750274.1">
    <property type="nucleotide sequence ID" value="NZ_JUIW01000003.1"/>
</dbReference>
<evidence type="ECO:0000313" key="3">
    <source>
        <dbReference type="Proteomes" id="UP000289775"/>
    </source>
</evidence>
<protein>
    <submittedName>
        <fullName evidence="2">DUF3307 domain containing protein</fullName>
    </submittedName>
</protein>
<feature type="transmembrane region" description="Helical" evidence="1">
    <location>
        <begin position="133"/>
        <end position="154"/>
    </location>
</feature>
<accession>A0A444WF88</accession>
<evidence type="ECO:0000256" key="1">
    <source>
        <dbReference type="SAM" id="Phobius"/>
    </source>
</evidence>
<gene>
    <name evidence="2" type="ORF">NU09_1128</name>
</gene>